<proteinExistence type="predicted"/>
<dbReference type="InterPro" id="IPR023210">
    <property type="entry name" value="NADP_OxRdtase_dom"/>
</dbReference>
<protein>
    <submittedName>
        <fullName evidence="2">Aldo-keto reductase</fullName>
    </submittedName>
</protein>
<evidence type="ECO:0000313" key="3">
    <source>
        <dbReference type="Proteomes" id="UP000214646"/>
    </source>
</evidence>
<dbReference type="AlphaFoldDB" id="A0A225DPV1"/>
<sequence>MQYRELGRTGLKVSVISQGGAAIGQQYGPVSVPEVADCVHAAIDAGINLIDTSAFYGEGKSEEILGEVLKGGWREKTYICTKAGRLTRDKFDFTPAGMRTCLEGSLKRLGTDCVDILLAHDIEYADDYEFVFTETARVLQDFKREGKCRFIGMSCYPLGLLKLAIERCDLDAVVSYCHFSLQNTQLLTDLLPVAERRGVGLMNASPLSMGLLTNQGPQPWHPAPQVVKDGCRAAADFCRLHGADISTLGMQFCYAETRIPTTITGTAKKDELAVNLRALATLPDPKLLAEVQSVIAPVKDITWPSGNWKS</sequence>
<name>A0A225DPV1_9BACT</name>
<feature type="domain" description="NADP-dependent oxidoreductase" evidence="1">
    <location>
        <begin position="16"/>
        <end position="294"/>
    </location>
</feature>
<dbReference type="CDD" id="cd19163">
    <property type="entry name" value="AKR_galDH"/>
    <property type="match status" value="1"/>
</dbReference>
<dbReference type="InterPro" id="IPR044479">
    <property type="entry name" value="LGALDH-like"/>
</dbReference>
<dbReference type="InterPro" id="IPR036812">
    <property type="entry name" value="NAD(P)_OxRdtase_dom_sf"/>
</dbReference>
<dbReference type="Proteomes" id="UP000214646">
    <property type="component" value="Unassembled WGS sequence"/>
</dbReference>
<keyword evidence="3" id="KW-1185">Reference proteome</keyword>
<evidence type="ECO:0000313" key="2">
    <source>
        <dbReference type="EMBL" id="OWK43113.1"/>
    </source>
</evidence>
<evidence type="ECO:0000259" key="1">
    <source>
        <dbReference type="Pfam" id="PF00248"/>
    </source>
</evidence>
<dbReference type="SUPFAM" id="SSF51430">
    <property type="entry name" value="NAD(P)-linked oxidoreductase"/>
    <property type="match status" value="1"/>
</dbReference>
<organism evidence="2 3">
    <name type="scientific">Fimbriiglobus ruber</name>
    <dbReference type="NCBI Taxonomy" id="1908690"/>
    <lineage>
        <taxon>Bacteria</taxon>
        <taxon>Pseudomonadati</taxon>
        <taxon>Planctomycetota</taxon>
        <taxon>Planctomycetia</taxon>
        <taxon>Gemmatales</taxon>
        <taxon>Gemmataceae</taxon>
        <taxon>Fimbriiglobus</taxon>
    </lineage>
</organism>
<gene>
    <name evidence="2" type="ORF">FRUB_02712</name>
</gene>
<dbReference type="EMBL" id="NIDE01000004">
    <property type="protein sequence ID" value="OWK43113.1"/>
    <property type="molecule type" value="Genomic_DNA"/>
</dbReference>
<comment type="caution">
    <text evidence="2">The sequence shown here is derived from an EMBL/GenBank/DDBJ whole genome shotgun (WGS) entry which is preliminary data.</text>
</comment>
<reference evidence="3" key="1">
    <citation type="submission" date="2017-06" db="EMBL/GenBank/DDBJ databases">
        <title>Genome analysis of Fimbriiglobus ruber SP5, the first member of the order Planctomycetales with confirmed chitinolytic capability.</title>
        <authorList>
            <person name="Ravin N.V."/>
            <person name="Rakitin A.L."/>
            <person name="Ivanova A.A."/>
            <person name="Beletsky A.V."/>
            <person name="Kulichevskaya I.S."/>
            <person name="Mardanov A.V."/>
            <person name="Dedysh S.N."/>
        </authorList>
    </citation>
    <scope>NUCLEOTIDE SEQUENCE [LARGE SCALE GENOMIC DNA]</scope>
    <source>
        <strain evidence="3">SP5</strain>
    </source>
</reference>
<dbReference type="GO" id="GO:0010349">
    <property type="term" value="F:L-galactose dehydrogenase activity"/>
    <property type="evidence" value="ECO:0007669"/>
    <property type="project" value="InterPro"/>
</dbReference>
<dbReference type="Gene3D" id="3.20.20.100">
    <property type="entry name" value="NADP-dependent oxidoreductase domain"/>
    <property type="match status" value="1"/>
</dbReference>
<accession>A0A225DPV1</accession>
<dbReference type="OrthoDB" id="9773828at2"/>
<dbReference type="PANTHER" id="PTHR42686">
    <property type="entry name" value="GH17980P-RELATED"/>
    <property type="match status" value="1"/>
</dbReference>
<dbReference type="Pfam" id="PF00248">
    <property type="entry name" value="Aldo_ket_red"/>
    <property type="match status" value="1"/>
</dbReference>
<dbReference type="PANTHER" id="PTHR42686:SF1">
    <property type="entry name" value="GH17980P-RELATED"/>
    <property type="match status" value="1"/>
</dbReference>
<dbReference type="InterPro" id="IPR020471">
    <property type="entry name" value="AKR"/>
</dbReference>
<dbReference type="GO" id="GO:0005829">
    <property type="term" value="C:cytosol"/>
    <property type="evidence" value="ECO:0007669"/>
    <property type="project" value="TreeGrafter"/>
</dbReference>
<dbReference type="RefSeq" id="WP_088254010.1">
    <property type="nucleotide sequence ID" value="NZ_NIDE01000004.1"/>
</dbReference>